<name>B4VIJ1_9CYAN</name>
<keyword evidence="2" id="KW-1185">Reference proteome</keyword>
<evidence type="ECO:0000313" key="2">
    <source>
        <dbReference type="Proteomes" id="UP000003835"/>
    </source>
</evidence>
<protein>
    <submittedName>
        <fullName evidence="1">Uncharacterized protein</fullName>
    </submittedName>
</protein>
<gene>
    <name evidence="1" type="ORF">MC7420_7661</name>
</gene>
<dbReference type="EMBL" id="DS989842">
    <property type="protein sequence ID" value="EDX77923.1"/>
    <property type="molecule type" value="Genomic_DNA"/>
</dbReference>
<organism evidence="1 2">
    <name type="scientific">Coleofasciculus chthonoplastes PCC 7420</name>
    <dbReference type="NCBI Taxonomy" id="118168"/>
    <lineage>
        <taxon>Bacteria</taxon>
        <taxon>Bacillati</taxon>
        <taxon>Cyanobacteriota</taxon>
        <taxon>Cyanophyceae</taxon>
        <taxon>Coleofasciculales</taxon>
        <taxon>Coleofasciculaceae</taxon>
        <taxon>Coleofasciculus</taxon>
    </lineage>
</organism>
<sequence length="38" mass="4314">MIVNYPTFTLGRERGWRETESLVDPLKFLTTGTKVLGS</sequence>
<dbReference type="AlphaFoldDB" id="B4VIJ1"/>
<dbReference type="Proteomes" id="UP000003835">
    <property type="component" value="Unassembled WGS sequence"/>
</dbReference>
<accession>B4VIJ1</accession>
<evidence type="ECO:0000313" key="1">
    <source>
        <dbReference type="EMBL" id="EDX77923.1"/>
    </source>
</evidence>
<reference evidence="1 2" key="1">
    <citation type="submission" date="2008-07" db="EMBL/GenBank/DDBJ databases">
        <authorList>
            <person name="Tandeau de Marsac N."/>
            <person name="Ferriera S."/>
            <person name="Johnson J."/>
            <person name="Kravitz S."/>
            <person name="Beeson K."/>
            <person name="Sutton G."/>
            <person name="Rogers Y.-H."/>
            <person name="Friedman R."/>
            <person name="Frazier M."/>
            <person name="Venter J.C."/>
        </authorList>
    </citation>
    <scope>NUCLEOTIDE SEQUENCE [LARGE SCALE GENOMIC DNA]</scope>
    <source>
        <strain evidence="1 2">PCC 7420</strain>
    </source>
</reference>
<dbReference type="HOGENOM" id="CLU_3326762_0_0_3"/>
<proteinExistence type="predicted"/>